<dbReference type="InterPro" id="IPR000160">
    <property type="entry name" value="GGDEF_dom"/>
</dbReference>
<dbReference type="GO" id="GO:0000160">
    <property type="term" value="P:phosphorelay signal transduction system"/>
    <property type="evidence" value="ECO:0007669"/>
    <property type="project" value="InterPro"/>
</dbReference>
<dbReference type="EMBL" id="MFSS01000108">
    <property type="protein sequence ID" value="OGI41928.1"/>
    <property type="molecule type" value="Genomic_DNA"/>
</dbReference>
<accession>A0A1F6T9W9</accession>
<dbReference type="PROSITE" id="PS50887">
    <property type="entry name" value="GGDEF"/>
    <property type="match status" value="1"/>
</dbReference>
<dbReference type="InterPro" id="IPR013767">
    <property type="entry name" value="PAS_fold"/>
</dbReference>
<dbReference type="GO" id="GO:0006355">
    <property type="term" value="P:regulation of DNA-templated transcription"/>
    <property type="evidence" value="ECO:0007669"/>
    <property type="project" value="InterPro"/>
</dbReference>
<protein>
    <recommendedName>
        <fullName evidence="7">Diguanylate cyclase</fullName>
    </recommendedName>
</protein>
<dbReference type="STRING" id="1817758.A2150_08595"/>
<evidence type="ECO:0000313" key="6">
    <source>
        <dbReference type="Proteomes" id="UP000177925"/>
    </source>
</evidence>
<dbReference type="NCBIfam" id="TIGR00254">
    <property type="entry name" value="GGDEF"/>
    <property type="match status" value="1"/>
</dbReference>
<feature type="domain" description="PAS" evidence="3">
    <location>
        <begin position="137"/>
        <end position="178"/>
    </location>
</feature>
<dbReference type="SUPFAM" id="SSF55073">
    <property type="entry name" value="Nucleotide cyclase"/>
    <property type="match status" value="1"/>
</dbReference>
<dbReference type="Pfam" id="PF00990">
    <property type="entry name" value="GGDEF"/>
    <property type="match status" value="1"/>
</dbReference>
<keyword evidence="1" id="KW-0597">Phosphoprotein</keyword>
<feature type="domain" description="GGDEF" evidence="4">
    <location>
        <begin position="300"/>
        <end position="433"/>
    </location>
</feature>
<dbReference type="SMART" id="SM00267">
    <property type="entry name" value="GGDEF"/>
    <property type="match status" value="1"/>
</dbReference>
<dbReference type="Gene3D" id="3.30.70.270">
    <property type="match status" value="1"/>
</dbReference>
<dbReference type="InterPro" id="IPR001789">
    <property type="entry name" value="Sig_transdc_resp-reg_receiver"/>
</dbReference>
<dbReference type="Gene3D" id="3.40.50.2300">
    <property type="match status" value="1"/>
</dbReference>
<dbReference type="InterPro" id="IPR043128">
    <property type="entry name" value="Rev_trsase/Diguanyl_cyclase"/>
</dbReference>
<dbReference type="InterPro" id="IPR011006">
    <property type="entry name" value="CheY-like_superfamily"/>
</dbReference>
<dbReference type="SMART" id="SM00091">
    <property type="entry name" value="PAS"/>
    <property type="match status" value="1"/>
</dbReference>
<gene>
    <name evidence="5" type="ORF">A2150_08595</name>
</gene>
<dbReference type="InterPro" id="IPR000014">
    <property type="entry name" value="PAS"/>
</dbReference>
<sequence>MVDSAGNIRILLVDDTRTARDVYGRLFTANGYQIDTAESVQDGLIKLAARPFDIVIIDYFMPQENGDVLCRAIRRDVRLAHIAPVILTATYSDEIIRLSLESGASDCLFKDEPQELLLARIAAIVRSIRVRKTIDLERQHLAQILGSLSEGVYGVAKSKQITFMNPAGLKILGYEREDEVRGRNPHELFHFAQIDGRPNPAETCFLMQAYELGDELLCWDSVFWMRDGRPLWVECNVVPLFVNGQHQGSVVAFRDISVLREQIDKLNWQAYHDSLTRLPNRRYFTDALDREFCRLKRSDEASGLVYIDLNQFKAVNDAAGHAAGDQLLIEIGELLSRRIRGADVLARLGGDEFGIILPNVKIDNILDVAEEFRVLIAGYTFNYRGRAFRVTGSVGASVMNKHSVSPEQVLSQADTASYTAKRRSDHQVQMYLPIGEGKTGS</sequence>
<dbReference type="InterPro" id="IPR035965">
    <property type="entry name" value="PAS-like_dom_sf"/>
</dbReference>
<dbReference type="FunFam" id="3.30.70.270:FF:000001">
    <property type="entry name" value="Diguanylate cyclase domain protein"/>
    <property type="match status" value="1"/>
</dbReference>
<dbReference type="CDD" id="cd00130">
    <property type="entry name" value="PAS"/>
    <property type="match status" value="1"/>
</dbReference>
<evidence type="ECO:0000259" key="3">
    <source>
        <dbReference type="PROSITE" id="PS50112"/>
    </source>
</evidence>
<evidence type="ECO:0000259" key="2">
    <source>
        <dbReference type="PROSITE" id="PS50110"/>
    </source>
</evidence>
<comment type="caution">
    <text evidence="5">The sequence shown here is derived from an EMBL/GenBank/DDBJ whole genome shotgun (WGS) entry which is preliminary data.</text>
</comment>
<evidence type="ECO:0000256" key="1">
    <source>
        <dbReference type="PROSITE-ProRule" id="PRU00169"/>
    </source>
</evidence>
<dbReference type="PANTHER" id="PTHR44757">
    <property type="entry name" value="DIGUANYLATE CYCLASE DGCP"/>
    <property type="match status" value="1"/>
</dbReference>
<dbReference type="AlphaFoldDB" id="A0A1F6T9W9"/>
<proteinExistence type="predicted"/>
<dbReference type="GO" id="GO:0003824">
    <property type="term" value="F:catalytic activity"/>
    <property type="evidence" value="ECO:0007669"/>
    <property type="project" value="UniProtKB-ARBA"/>
</dbReference>
<dbReference type="InterPro" id="IPR029787">
    <property type="entry name" value="Nucleotide_cyclase"/>
</dbReference>
<dbReference type="Proteomes" id="UP000177925">
    <property type="component" value="Unassembled WGS sequence"/>
</dbReference>
<dbReference type="InterPro" id="IPR052155">
    <property type="entry name" value="Biofilm_reg_signaling"/>
</dbReference>
<name>A0A1F6T9W9_9PROT</name>
<feature type="modified residue" description="4-aspartylphosphate" evidence="1">
    <location>
        <position position="58"/>
    </location>
</feature>
<dbReference type="NCBIfam" id="TIGR00229">
    <property type="entry name" value="sensory_box"/>
    <property type="match status" value="1"/>
</dbReference>
<dbReference type="SUPFAM" id="SSF52172">
    <property type="entry name" value="CheY-like"/>
    <property type="match status" value="1"/>
</dbReference>
<dbReference type="CDD" id="cd00156">
    <property type="entry name" value="REC"/>
    <property type="match status" value="1"/>
</dbReference>
<dbReference type="SUPFAM" id="SSF55785">
    <property type="entry name" value="PYP-like sensor domain (PAS domain)"/>
    <property type="match status" value="1"/>
</dbReference>
<dbReference type="CDD" id="cd01949">
    <property type="entry name" value="GGDEF"/>
    <property type="match status" value="1"/>
</dbReference>
<evidence type="ECO:0008006" key="7">
    <source>
        <dbReference type="Google" id="ProtNLM"/>
    </source>
</evidence>
<dbReference type="SMART" id="SM00448">
    <property type="entry name" value="REC"/>
    <property type="match status" value="1"/>
</dbReference>
<dbReference type="Gene3D" id="3.30.450.20">
    <property type="entry name" value="PAS domain"/>
    <property type="match status" value="1"/>
</dbReference>
<dbReference type="Pfam" id="PF00072">
    <property type="entry name" value="Response_reg"/>
    <property type="match status" value="1"/>
</dbReference>
<feature type="domain" description="Response regulatory" evidence="2">
    <location>
        <begin position="9"/>
        <end position="125"/>
    </location>
</feature>
<dbReference type="PROSITE" id="PS50110">
    <property type="entry name" value="RESPONSE_REGULATORY"/>
    <property type="match status" value="1"/>
</dbReference>
<evidence type="ECO:0000259" key="4">
    <source>
        <dbReference type="PROSITE" id="PS50887"/>
    </source>
</evidence>
<evidence type="ECO:0000313" key="5">
    <source>
        <dbReference type="EMBL" id="OGI41928.1"/>
    </source>
</evidence>
<dbReference type="Pfam" id="PF00989">
    <property type="entry name" value="PAS"/>
    <property type="match status" value="1"/>
</dbReference>
<reference evidence="5 6" key="1">
    <citation type="journal article" date="2016" name="Nat. Commun.">
        <title>Thousands of microbial genomes shed light on interconnected biogeochemical processes in an aquifer system.</title>
        <authorList>
            <person name="Anantharaman K."/>
            <person name="Brown C.T."/>
            <person name="Hug L.A."/>
            <person name="Sharon I."/>
            <person name="Castelle C.J."/>
            <person name="Probst A.J."/>
            <person name="Thomas B.C."/>
            <person name="Singh A."/>
            <person name="Wilkins M.J."/>
            <person name="Karaoz U."/>
            <person name="Brodie E.L."/>
            <person name="Williams K.H."/>
            <person name="Hubbard S.S."/>
            <person name="Banfield J.F."/>
        </authorList>
    </citation>
    <scope>NUCLEOTIDE SEQUENCE [LARGE SCALE GENOMIC DNA]</scope>
</reference>
<dbReference type="PANTHER" id="PTHR44757:SF2">
    <property type="entry name" value="BIOFILM ARCHITECTURE MAINTENANCE PROTEIN MBAA"/>
    <property type="match status" value="1"/>
</dbReference>
<dbReference type="PROSITE" id="PS50112">
    <property type="entry name" value="PAS"/>
    <property type="match status" value="1"/>
</dbReference>
<organism evidence="5 6">
    <name type="scientific">Candidatus Muproteobacteria bacterium RBG_16_64_11</name>
    <dbReference type="NCBI Taxonomy" id="1817758"/>
    <lineage>
        <taxon>Bacteria</taxon>
        <taxon>Pseudomonadati</taxon>
        <taxon>Pseudomonadota</taxon>
        <taxon>Candidatus Muproteobacteria</taxon>
    </lineage>
</organism>